<dbReference type="PROSITE" id="PS50110">
    <property type="entry name" value="RESPONSE_REGULATORY"/>
    <property type="match status" value="1"/>
</dbReference>
<dbReference type="PANTHER" id="PTHR44591:SF3">
    <property type="entry name" value="RESPONSE REGULATORY DOMAIN-CONTAINING PROTEIN"/>
    <property type="match status" value="1"/>
</dbReference>
<dbReference type="Gene3D" id="3.40.50.2300">
    <property type="match status" value="1"/>
</dbReference>
<name>A0A380TLA2_9ZZZZ</name>
<dbReference type="GO" id="GO:0000160">
    <property type="term" value="P:phosphorelay signal transduction system"/>
    <property type="evidence" value="ECO:0007669"/>
    <property type="project" value="InterPro"/>
</dbReference>
<dbReference type="InterPro" id="IPR050595">
    <property type="entry name" value="Bact_response_regulator"/>
</dbReference>
<dbReference type="EMBL" id="UIDG01000654">
    <property type="protein sequence ID" value="SUS08958.1"/>
    <property type="molecule type" value="Genomic_DNA"/>
</dbReference>
<dbReference type="CDD" id="cd00156">
    <property type="entry name" value="REC"/>
    <property type="match status" value="1"/>
</dbReference>
<feature type="domain" description="Response regulatory" evidence="2">
    <location>
        <begin position="9"/>
        <end position="128"/>
    </location>
</feature>
<evidence type="ECO:0000259" key="2">
    <source>
        <dbReference type="PROSITE" id="PS50110"/>
    </source>
</evidence>
<gene>
    <name evidence="3" type="ORF">DF3PB_980011</name>
</gene>
<dbReference type="SUPFAM" id="SSF52172">
    <property type="entry name" value="CheY-like"/>
    <property type="match status" value="1"/>
</dbReference>
<dbReference type="AlphaFoldDB" id="A0A380TLA2"/>
<protein>
    <recommendedName>
        <fullName evidence="2">Response regulatory domain-containing protein</fullName>
    </recommendedName>
</protein>
<proteinExistence type="predicted"/>
<reference evidence="3" key="1">
    <citation type="submission" date="2018-07" db="EMBL/GenBank/DDBJ databases">
        <authorList>
            <person name="Quirk P.G."/>
            <person name="Krulwich T.A."/>
        </authorList>
    </citation>
    <scope>NUCLEOTIDE SEQUENCE</scope>
</reference>
<keyword evidence="1" id="KW-0597">Phosphoprotein</keyword>
<dbReference type="InterPro" id="IPR001789">
    <property type="entry name" value="Sig_transdc_resp-reg_receiver"/>
</dbReference>
<dbReference type="PANTHER" id="PTHR44591">
    <property type="entry name" value="STRESS RESPONSE REGULATOR PROTEIN 1"/>
    <property type="match status" value="1"/>
</dbReference>
<dbReference type="Pfam" id="PF00072">
    <property type="entry name" value="Response_reg"/>
    <property type="match status" value="1"/>
</dbReference>
<organism evidence="3">
    <name type="scientific">metagenome</name>
    <dbReference type="NCBI Taxonomy" id="256318"/>
    <lineage>
        <taxon>unclassified sequences</taxon>
        <taxon>metagenomes</taxon>
    </lineage>
</organism>
<dbReference type="InterPro" id="IPR011006">
    <property type="entry name" value="CheY-like_superfamily"/>
</dbReference>
<dbReference type="SMART" id="SM00448">
    <property type="entry name" value="REC"/>
    <property type="match status" value="1"/>
</dbReference>
<accession>A0A380TLA2</accession>
<sequence>MDAFMVRKRLLIVDDEPRFAAFVERVATALNYQVEVTHHGREFMKAYDRSPPDLVIIDMVMPDIDGNELILWLVKRHCTANVIIITGFSPDYALNARLLAEFRGLRSVTTLNKPVSVPTLREALMAPLSAHDAASGRPTAGDGQNE</sequence>
<evidence type="ECO:0000313" key="3">
    <source>
        <dbReference type="EMBL" id="SUS08958.1"/>
    </source>
</evidence>
<evidence type="ECO:0000256" key="1">
    <source>
        <dbReference type="ARBA" id="ARBA00022553"/>
    </source>
</evidence>